<dbReference type="Gene3D" id="3.40.50.12230">
    <property type="match status" value="1"/>
</dbReference>
<feature type="domain" description="Formyl transferase C-terminal" evidence="1">
    <location>
        <begin position="174"/>
        <end position="263"/>
    </location>
</feature>
<dbReference type="EMBL" id="SLWS01000003">
    <property type="protein sequence ID" value="TCO60632.1"/>
    <property type="molecule type" value="Genomic_DNA"/>
</dbReference>
<dbReference type="Gene3D" id="3.90.226.10">
    <property type="entry name" value="2-enoyl-CoA Hydratase, Chain A, domain 1"/>
    <property type="match status" value="1"/>
</dbReference>
<dbReference type="PIRSF" id="PIRSF006787">
    <property type="entry name" value="Hydrgn_mat_HoxX"/>
    <property type="match status" value="1"/>
</dbReference>
<keyword evidence="3" id="KW-1185">Reference proteome</keyword>
<dbReference type="CDD" id="cd06558">
    <property type="entry name" value="crotonase-like"/>
    <property type="match status" value="1"/>
</dbReference>
<dbReference type="Proteomes" id="UP000295680">
    <property type="component" value="Unassembled WGS sequence"/>
</dbReference>
<dbReference type="InterPro" id="IPR036477">
    <property type="entry name" value="Formyl_transf_N_sf"/>
</dbReference>
<organism evidence="2 3">
    <name type="scientific">Actinocrispum wychmicini</name>
    <dbReference type="NCBI Taxonomy" id="1213861"/>
    <lineage>
        <taxon>Bacteria</taxon>
        <taxon>Bacillati</taxon>
        <taxon>Actinomycetota</taxon>
        <taxon>Actinomycetes</taxon>
        <taxon>Pseudonocardiales</taxon>
        <taxon>Pseudonocardiaceae</taxon>
        <taxon>Actinocrispum</taxon>
    </lineage>
</organism>
<dbReference type="InterPro" id="IPR047180">
    <property type="entry name" value="HoxX-like"/>
</dbReference>
<gene>
    <name evidence="2" type="ORF">EV192_103207</name>
</gene>
<evidence type="ECO:0000313" key="3">
    <source>
        <dbReference type="Proteomes" id="UP000295680"/>
    </source>
</evidence>
<dbReference type="GO" id="GO:0003824">
    <property type="term" value="F:catalytic activity"/>
    <property type="evidence" value="ECO:0007669"/>
    <property type="project" value="InterPro"/>
</dbReference>
<dbReference type="InterPro" id="IPR029045">
    <property type="entry name" value="ClpP/crotonase-like_dom_sf"/>
</dbReference>
<dbReference type="Pfam" id="PF00378">
    <property type="entry name" value="ECH_1"/>
    <property type="match status" value="1"/>
</dbReference>
<dbReference type="SUPFAM" id="SSF53328">
    <property type="entry name" value="Formyltransferase"/>
    <property type="match status" value="1"/>
</dbReference>
<proteinExistence type="predicted"/>
<dbReference type="InterPro" id="IPR011034">
    <property type="entry name" value="Formyl_transferase-like_C_sf"/>
</dbReference>
<evidence type="ECO:0000313" key="2">
    <source>
        <dbReference type="EMBL" id="TCO60632.1"/>
    </source>
</evidence>
<dbReference type="CDD" id="cd08701">
    <property type="entry name" value="FMT_C_HypX"/>
    <property type="match status" value="1"/>
</dbReference>
<dbReference type="SUPFAM" id="SSF52096">
    <property type="entry name" value="ClpP/crotonase"/>
    <property type="match status" value="1"/>
</dbReference>
<dbReference type="InterPro" id="IPR005793">
    <property type="entry name" value="Formyl_trans_C"/>
</dbReference>
<sequence>MRILLLASGFNGLTQRVWLALRAAGHDVTVELSVTPMGDAVAKADPELIICPFLRERVPDEIWQERRTIIIHPGPPGDRGPSSLDWAITGSARLWGVTALQAVAELDAGPIWGSRTFTVPADVPRKSELYAGPVADAAVELALEVAAKAVDPAFEPEPLDYGRPEVWGRLMPTMRQSDRAFSWSDDAANVLRRIRAADGSPGVRAELAGVPVHVYDAHFADSYPGEPGTIVAKRHGALLVRTGRGALWIGHVKRAGSIKLPATLALAEHVGGVPELVGPGNAGTTVRTYPEITYRQDGHIGWLSFDFYNGAMSTDHCRRLAAAVRHAAGQDTRALVIQGGEVFSNGIHLNVIEAAPRPAHEAWHNIVAMNEVCAEILGCVQQVVVAALWGNAGAGGVMLALGADHVLVRDGVVLNPHYRTMGLSGSEYWTYVLPRRVGPAVAERLTEECLPLGSGEAAALGLADAVLPRDPVGFRTALSAYVEQLVPYAANMQWLRAKQSRFAVDADRKPLDAYGFEELAEMSRDIHDDRNGFAQARHEFVTKQRPTSTPSRLAGHRALAPT</sequence>
<dbReference type="InterPro" id="IPR001753">
    <property type="entry name" value="Enoyl-CoA_hydra/iso"/>
</dbReference>
<dbReference type="CDD" id="cd08650">
    <property type="entry name" value="FMT_core_HypX_N"/>
    <property type="match status" value="1"/>
</dbReference>
<dbReference type="AlphaFoldDB" id="A0A4R2JPE3"/>
<dbReference type="SUPFAM" id="SSF50486">
    <property type="entry name" value="FMT C-terminal domain-like"/>
    <property type="match status" value="1"/>
</dbReference>
<accession>A0A4R2JPE3</accession>
<dbReference type="PANTHER" id="PTHR43388:SF1">
    <property type="entry name" value="HYDROGENASE MATURATION FACTOR HOXX"/>
    <property type="match status" value="1"/>
</dbReference>
<comment type="caution">
    <text evidence="2">The sequence shown here is derived from an EMBL/GenBank/DDBJ whole genome shotgun (WGS) entry which is preliminary data.</text>
</comment>
<dbReference type="InterPro" id="IPR009188">
    <property type="entry name" value="NiFe-hyd_mat_HypX/HoxX"/>
</dbReference>
<dbReference type="RefSeq" id="WP_132115765.1">
    <property type="nucleotide sequence ID" value="NZ_SLWS01000003.1"/>
</dbReference>
<protein>
    <submittedName>
        <fullName evidence="2">Putative two-component system hydrogenase maturation factor HypX/HoxX</fullName>
    </submittedName>
</protein>
<dbReference type="OrthoDB" id="580992at2"/>
<reference evidence="2 3" key="1">
    <citation type="submission" date="2019-03" db="EMBL/GenBank/DDBJ databases">
        <title>Genomic Encyclopedia of Type Strains, Phase IV (KMG-IV): sequencing the most valuable type-strain genomes for metagenomic binning, comparative biology and taxonomic classification.</title>
        <authorList>
            <person name="Goeker M."/>
        </authorList>
    </citation>
    <scope>NUCLEOTIDE SEQUENCE [LARGE SCALE GENOMIC DNA]</scope>
    <source>
        <strain evidence="2 3">DSM 45934</strain>
    </source>
</reference>
<name>A0A4R2JPE3_9PSEU</name>
<evidence type="ECO:0000259" key="1">
    <source>
        <dbReference type="Pfam" id="PF02911"/>
    </source>
</evidence>
<dbReference type="Pfam" id="PF02911">
    <property type="entry name" value="Formyl_trans_C"/>
    <property type="match status" value="1"/>
</dbReference>
<dbReference type="PANTHER" id="PTHR43388">
    <property type="entry name" value="HYDROGENASE MATURATION FACTOR HOXX"/>
    <property type="match status" value="1"/>
</dbReference>